<accession>A0A9W6F4I7</accession>
<feature type="region of interest" description="Disordered" evidence="1">
    <location>
        <begin position="181"/>
        <end position="219"/>
    </location>
</feature>
<sequence>MGVDSPKYFDMEGFDEAFQKVTAQVSSDLVTCATLLQRLLMAVDLFTLGGLYRGHFAEQAIRRYWLLWMPLLHERQSSKGAAGALIPPLDVQWAWFVHRLNPDKYLRDCTARFGIGVHPTDPQQALGFSSGCPRGQHPQHHREQQPQSQQCGQQDYDYDYADQARGGEYTRRAWEAAYPAGADQPPEHVFWPPAPAPPSRMQQPQPQRQMRCQQPLPPDQCRLQCRRHQQLQQQQQQSQQQSQQQQQPSGSAASTATTAPGEDGEGHGGGCAAEPELRAGGPPPGSSPAGSGSGLPAAAEATGKQPPAAAASDQRADGSAAASGGGGLPPDPGSLESVRSYVADAMVRQGRFLHQILRYFYQDPGFLESGRTRYLRFLALARTQAPDAPLLVPMYDQDIMWHSHMALSGAYVADCGALMPGGRPLGHDDSLSAVSLSDPFAFTMGRYEKATGLMVNPSPSRRIPTFIAQPLVGQLWPLAAALADPRVAELPPPRKIAAELRVGGGGMQHTQTQTQQRRRDDRSGKGGGGGGGGGGSYSRSGVFVGDPDAAALAGPGRAGRPAMLGSPDHLCRSGAFAVYALWCLAERLQLGGSAGDEDEEKEGKEGRRGEGKVGGVVAEEARNAPASGRGGGLGRRLFGGCFPGSTAAGAVEKKEEEGGCDAGPSRAELDAAISHMTQQLLRLTDLNDPTSPLASHRHRFWDDIAPMPPPQPRPPLQSPQQTPPPPPPPPPPPQQRASSSSTPSSSSSDPSVAAAAPYPPFAAAVTAAAGGGASGGCRRRHPAPAPPLDLPCSFLTPSERSAEPTYLAPHHPAVRGQVYYTPSDFCLLGPGRWCLPAPLAAEIAEREAAEADASAAVVYDNRADVKDGHDRRRHRRRHRRRRCWGGCFEGGDDDAVEGGCGDGLRLAGNTLGEIVFSRGWPLRMAECYRHIHRELLLRRGRAATSN</sequence>
<feature type="compositionally biased region" description="Gly residues" evidence="1">
    <location>
        <begin position="525"/>
        <end position="536"/>
    </location>
</feature>
<dbReference type="PANTHER" id="PTHR34365:SF7">
    <property type="entry name" value="GLYCINE-RICH DOMAIN-CONTAINING PROTEIN 1"/>
    <property type="match status" value="1"/>
</dbReference>
<evidence type="ECO:0000256" key="1">
    <source>
        <dbReference type="SAM" id="MobiDB-lite"/>
    </source>
</evidence>
<reference evidence="2 3" key="1">
    <citation type="journal article" date="2023" name="Commun. Biol.">
        <title>Reorganization of the ancestral sex-determining regions during the evolution of trioecy in Pleodorina starrii.</title>
        <authorList>
            <person name="Takahashi K."/>
            <person name="Suzuki S."/>
            <person name="Kawai-Toyooka H."/>
            <person name="Yamamoto K."/>
            <person name="Hamaji T."/>
            <person name="Ootsuki R."/>
            <person name="Yamaguchi H."/>
            <person name="Kawachi M."/>
            <person name="Higashiyama T."/>
            <person name="Nozaki H."/>
        </authorList>
    </citation>
    <scope>NUCLEOTIDE SEQUENCE [LARGE SCALE GENOMIC DNA]</scope>
    <source>
        <strain evidence="2 3">NIES-4479</strain>
    </source>
</reference>
<feature type="region of interest" description="Disordered" evidence="1">
    <location>
        <begin position="593"/>
        <end position="630"/>
    </location>
</feature>
<dbReference type="Proteomes" id="UP001165080">
    <property type="component" value="Unassembled WGS sequence"/>
</dbReference>
<evidence type="ECO:0000313" key="3">
    <source>
        <dbReference type="Proteomes" id="UP001165080"/>
    </source>
</evidence>
<dbReference type="OrthoDB" id="2684236at2759"/>
<dbReference type="EMBL" id="BRXU01000013">
    <property type="protein sequence ID" value="GLC55411.1"/>
    <property type="molecule type" value="Genomic_DNA"/>
</dbReference>
<feature type="compositionally biased region" description="Low complexity" evidence="1">
    <location>
        <begin position="199"/>
        <end position="214"/>
    </location>
</feature>
<feature type="compositionally biased region" description="Basic and acidic residues" evidence="1">
    <location>
        <begin position="601"/>
        <end position="611"/>
    </location>
</feature>
<feature type="compositionally biased region" description="Low complexity" evidence="1">
    <location>
        <begin position="735"/>
        <end position="754"/>
    </location>
</feature>
<proteinExistence type="predicted"/>
<feature type="compositionally biased region" description="Pro residues" evidence="1">
    <location>
        <begin position="706"/>
        <end position="734"/>
    </location>
</feature>
<feature type="compositionally biased region" description="Low complexity" evidence="1">
    <location>
        <begin position="306"/>
        <end position="322"/>
    </location>
</feature>
<gene>
    <name evidence="2" type="primary">PLESTMB000382</name>
    <name evidence="2" type="ORF">PLESTB_000984500</name>
</gene>
<dbReference type="InterPro" id="IPR009836">
    <property type="entry name" value="GRDP-like"/>
</dbReference>
<dbReference type="PANTHER" id="PTHR34365">
    <property type="entry name" value="ENOLASE (DUF1399)"/>
    <property type="match status" value="1"/>
</dbReference>
<organism evidence="2 3">
    <name type="scientific">Pleodorina starrii</name>
    <dbReference type="NCBI Taxonomy" id="330485"/>
    <lineage>
        <taxon>Eukaryota</taxon>
        <taxon>Viridiplantae</taxon>
        <taxon>Chlorophyta</taxon>
        <taxon>core chlorophytes</taxon>
        <taxon>Chlorophyceae</taxon>
        <taxon>CS clade</taxon>
        <taxon>Chlamydomonadales</taxon>
        <taxon>Volvocaceae</taxon>
        <taxon>Pleodorina</taxon>
    </lineage>
</organism>
<protein>
    <submittedName>
        <fullName evidence="2">Uncharacterized protein</fullName>
    </submittedName>
</protein>
<name>A0A9W6F4I7_9CHLO</name>
<feature type="region of interest" description="Disordered" evidence="1">
    <location>
        <begin position="124"/>
        <end position="153"/>
    </location>
</feature>
<feature type="compositionally biased region" description="Low complexity" evidence="1">
    <location>
        <begin position="232"/>
        <end position="261"/>
    </location>
</feature>
<comment type="caution">
    <text evidence="2">The sequence shown here is derived from an EMBL/GenBank/DDBJ whole genome shotgun (WGS) entry which is preliminary data.</text>
</comment>
<dbReference type="Pfam" id="PF07173">
    <property type="entry name" value="GRDP-like"/>
    <property type="match status" value="1"/>
</dbReference>
<feature type="region of interest" description="Disordered" evidence="1">
    <location>
        <begin position="232"/>
        <end position="335"/>
    </location>
</feature>
<feature type="compositionally biased region" description="Low complexity" evidence="1">
    <location>
        <begin position="287"/>
        <end position="299"/>
    </location>
</feature>
<feature type="region of interest" description="Disordered" evidence="1">
    <location>
        <begin position="701"/>
        <end position="754"/>
    </location>
</feature>
<keyword evidence="3" id="KW-1185">Reference proteome</keyword>
<dbReference type="AlphaFoldDB" id="A0A9W6F4I7"/>
<evidence type="ECO:0000313" key="2">
    <source>
        <dbReference type="EMBL" id="GLC55411.1"/>
    </source>
</evidence>
<feature type="region of interest" description="Disordered" evidence="1">
    <location>
        <begin position="500"/>
        <end position="540"/>
    </location>
</feature>